<dbReference type="RefSeq" id="WP_075786924.1">
    <property type="nucleotide sequence ID" value="NZ_JAESIL010000171.1"/>
</dbReference>
<comment type="caution">
    <text evidence="1">The sequence shown here is derived from an EMBL/GenBank/DDBJ whole genome shotgun (WGS) entry which is preliminary data.</text>
</comment>
<name>A0ABS1RMV3_9RHOB</name>
<reference evidence="2" key="1">
    <citation type="submission" date="2021-01" db="EMBL/GenBank/DDBJ databases">
        <title>Draft genomes of Rhodovulum sulfidophilum.</title>
        <authorList>
            <person name="Guzman M.S."/>
        </authorList>
    </citation>
    <scope>NUCLEOTIDE SEQUENCE [LARGE SCALE GENOMIC DNA]</scope>
    <source>
        <strain evidence="2">AB19</strain>
    </source>
</reference>
<organism evidence="1 2">
    <name type="scientific">Rhodovulum visakhapatnamense</name>
    <dbReference type="NCBI Taxonomy" id="364297"/>
    <lineage>
        <taxon>Bacteria</taxon>
        <taxon>Pseudomonadati</taxon>
        <taxon>Pseudomonadota</taxon>
        <taxon>Alphaproteobacteria</taxon>
        <taxon>Rhodobacterales</taxon>
        <taxon>Paracoccaceae</taxon>
        <taxon>Rhodovulum</taxon>
    </lineage>
</organism>
<keyword evidence="2" id="KW-1185">Reference proteome</keyword>
<proteinExistence type="predicted"/>
<dbReference type="EMBL" id="JAESIL010000171">
    <property type="protein sequence ID" value="MBL3580575.1"/>
    <property type="molecule type" value="Genomic_DNA"/>
</dbReference>
<dbReference type="Proteomes" id="UP000635853">
    <property type="component" value="Unassembled WGS sequence"/>
</dbReference>
<protein>
    <submittedName>
        <fullName evidence="1">Phage portal protein</fullName>
    </submittedName>
</protein>
<accession>A0ABS1RMV3</accession>
<evidence type="ECO:0000313" key="1">
    <source>
        <dbReference type="EMBL" id="MBL3580575.1"/>
    </source>
</evidence>
<evidence type="ECO:0000313" key="2">
    <source>
        <dbReference type="Proteomes" id="UP000635853"/>
    </source>
</evidence>
<sequence length="354" mass="37064">MWPFKRKPVETRSSTGYTAQLIGARQAYIAGVSGLAELTATVQGCVALWEGGLSLADVQGTDLLTRHALAVAARSLALRGEAVFFVGDDLIPAVDWEVTTRGGKPRAYRLSLPEAGGNTTETALAAEVLHFRVAPDPAQPWAGQAPLRRSSLTAGLLHQIETALSEVYSNAPMGSQVVPFPESQEVDLETLGAGFRGRRGRVLVRESVNVSAAGGPVPTQDWKPQDVTPNLSGMMPDAMLTAARAAICNAFGVLPALVVPEAQGPVVREAQRHLAQWVLQPLAMLMAEEASAKLGGPVVIDCLRPLQAYDAGGRARAAATVIEALAAAKAAGLDPAETDKALTLVNWGTNDGAA</sequence>
<gene>
    <name evidence="1" type="ORF">JMJ92_20930</name>
</gene>